<keyword evidence="3" id="KW-0418">Kinase</keyword>
<keyword evidence="2" id="KW-0808">Transferase</keyword>
<dbReference type="InterPro" id="IPR052028">
    <property type="entry name" value="HipA_Ser/Thr_kinase"/>
</dbReference>
<sequence>MPAPLTVTLQIHHAGAWRDAATVAFLEPERGIAGATRVAYEDGHVFDHAPEALADGPPVVDRRALSVRLPVDFTVHRLEGWPAFLLDLMPQGHARLRLAQALGLPPDGPATELPLLLRAGGSPIGNLRIREAWEEERRRLAGVDCPPLTDADLADQSDRFREVVDRFALLASGSSGVQGEWPKALMTRRASDGRWYPAPFVEGDDAAEHVIVKLLRSTDEGDRLILAAEAPYLEVARTFGLRVAAPLRVHGGALVIPRFDRGTRDGRVLRHGQESLVSAIGVPRFGHLGHHEEYLAAIRAFSGRPAEDTVEYVLRDLLNAAMGNPDNHGRNTALHKPAGGGIELAPLFDFAPMRLAPAGVGRSTRWRCLNGRDHEPDWGIICEAAAFDGLPAATLRQTLCEKAAFLAELPRIAAGHGVPPVVIGRACAGHAAAAAAVGRL</sequence>
<accession>A0ABX2TMF4</accession>
<dbReference type="PANTHER" id="PTHR37419:SF8">
    <property type="entry name" value="TOXIN YJJJ"/>
    <property type="match status" value="1"/>
</dbReference>
<dbReference type="InterPro" id="IPR016869">
    <property type="entry name" value="UCP028135_HipA-like"/>
</dbReference>
<dbReference type="PIRSF" id="PIRSF028135">
    <property type="entry name" value="UCP028135_HipA-like"/>
    <property type="match status" value="1"/>
</dbReference>
<dbReference type="RefSeq" id="WP_180286385.1">
    <property type="nucleotide sequence ID" value="NZ_JABFDB010000042.1"/>
</dbReference>
<name>A0ABX2TMF4_9PROT</name>
<dbReference type="InterPro" id="IPR017508">
    <property type="entry name" value="HipA_N1"/>
</dbReference>
<dbReference type="Proteomes" id="UP000584642">
    <property type="component" value="Unassembled WGS sequence"/>
</dbReference>
<proteinExistence type="inferred from homology"/>
<feature type="domain" description="HipA-like C-terminal" evidence="4">
    <location>
        <begin position="177"/>
        <end position="384"/>
    </location>
</feature>
<reference evidence="6 7" key="1">
    <citation type="submission" date="2020-05" db="EMBL/GenBank/DDBJ databases">
        <title>Azospirillum oleiclasticum sp. nov, a nitrogen-fixing and heavy crude oil-emulsifying bacterium isolated from the crude oil of Yumen Oilfield.</title>
        <authorList>
            <person name="Wu D."/>
            <person name="Cai M."/>
            <person name="Zhang X."/>
        </authorList>
    </citation>
    <scope>NUCLEOTIDE SEQUENCE [LARGE SCALE GENOMIC DNA]</scope>
    <source>
        <strain evidence="6 7">ROY-1-1-2</strain>
    </source>
</reference>
<gene>
    <name evidence="6" type="ORF">HND93_33305</name>
</gene>
<evidence type="ECO:0000313" key="6">
    <source>
        <dbReference type="EMBL" id="NYZ24607.1"/>
    </source>
</evidence>
<evidence type="ECO:0000259" key="5">
    <source>
        <dbReference type="Pfam" id="PF13657"/>
    </source>
</evidence>
<evidence type="ECO:0000256" key="2">
    <source>
        <dbReference type="ARBA" id="ARBA00022679"/>
    </source>
</evidence>
<evidence type="ECO:0000256" key="1">
    <source>
        <dbReference type="ARBA" id="ARBA00010164"/>
    </source>
</evidence>
<dbReference type="EMBL" id="JABFDB010000042">
    <property type="protein sequence ID" value="NYZ24607.1"/>
    <property type="molecule type" value="Genomic_DNA"/>
</dbReference>
<dbReference type="PANTHER" id="PTHR37419">
    <property type="entry name" value="SERINE/THREONINE-PROTEIN KINASE TOXIN HIPA"/>
    <property type="match status" value="1"/>
</dbReference>
<dbReference type="Pfam" id="PF13657">
    <property type="entry name" value="Couple_hipA"/>
    <property type="match status" value="1"/>
</dbReference>
<comment type="similarity">
    <text evidence="1">Belongs to the HipA Ser/Thr kinase family.</text>
</comment>
<dbReference type="InterPro" id="IPR012893">
    <property type="entry name" value="HipA-like_C"/>
</dbReference>
<feature type="domain" description="HipA N-terminal subdomain 1" evidence="5">
    <location>
        <begin position="44"/>
        <end position="129"/>
    </location>
</feature>
<organism evidence="6 7">
    <name type="scientific">Azospirillum oleiclasticum</name>
    <dbReference type="NCBI Taxonomy" id="2735135"/>
    <lineage>
        <taxon>Bacteria</taxon>
        <taxon>Pseudomonadati</taxon>
        <taxon>Pseudomonadota</taxon>
        <taxon>Alphaproteobacteria</taxon>
        <taxon>Rhodospirillales</taxon>
        <taxon>Azospirillaceae</taxon>
        <taxon>Azospirillum</taxon>
    </lineage>
</organism>
<evidence type="ECO:0000313" key="7">
    <source>
        <dbReference type="Proteomes" id="UP000584642"/>
    </source>
</evidence>
<evidence type="ECO:0000259" key="4">
    <source>
        <dbReference type="Pfam" id="PF07804"/>
    </source>
</evidence>
<dbReference type="Pfam" id="PF07804">
    <property type="entry name" value="HipA_C"/>
    <property type="match status" value="1"/>
</dbReference>
<evidence type="ECO:0000256" key="3">
    <source>
        <dbReference type="ARBA" id="ARBA00022777"/>
    </source>
</evidence>
<comment type="caution">
    <text evidence="6">The sequence shown here is derived from an EMBL/GenBank/DDBJ whole genome shotgun (WGS) entry which is preliminary data.</text>
</comment>
<protein>
    <submittedName>
        <fullName evidence="6">Type II toxin-antitoxin system HipA family toxin</fullName>
    </submittedName>
</protein>
<keyword evidence="7" id="KW-1185">Reference proteome</keyword>